<dbReference type="PANTHER" id="PTHR24126">
    <property type="entry name" value="ANKYRIN REPEAT, PH AND SEC7 DOMAIN CONTAINING PROTEIN SECG-RELATED"/>
    <property type="match status" value="1"/>
</dbReference>
<name>A0A3A2ZL64_9EURO</name>
<evidence type="ECO:0000256" key="2">
    <source>
        <dbReference type="ARBA" id="ARBA00023043"/>
    </source>
</evidence>
<keyword evidence="1" id="KW-0677">Repeat</keyword>
<dbReference type="AlphaFoldDB" id="A0A3A2ZL64"/>
<dbReference type="PROSITE" id="PS50297">
    <property type="entry name" value="ANK_REP_REGION"/>
    <property type="match status" value="3"/>
</dbReference>
<dbReference type="InterPro" id="IPR036047">
    <property type="entry name" value="F-box-like_dom_sf"/>
</dbReference>
<proteinExistence type="predicted"/>
<dbReference type="SMART" id="SM00248">
    <property type="entry name" value="ANK"/>
    <property type="match status" value="10"/>
</dbReference>
<dbReference type="OrthoDB" id="4772757at2759"/>
<dbReference type="Gene3D" id="1.25.40.20">
    <property type="entry name" value="Ankyrin repeat-containing domain"/>
    <property type="match status" value="2"/>
</dbReference>
<dbReference type="PROSITE" id="PS50088">
    <property type="entry name" value="ANK_REPEAT"/>
    <property type="match status" value="4"/>
</dbReference>
<dbReference type="SUPFAM" id="SSF48403">
    <property type="entry name" value="Ankyrin repeat"/>
    <property type="match status" value="2"/>
</dbReference>
<dbReference type="Gene3D" id="1.20.1280.50">
    <property type="match status" value="1"/>
</dbReference>
<dbReference type="Proteomes" id="UP000266188">
    <property type="component" value="Unassembled WGS sequence"/>
</dbReference>
<dbReference type="SUPFAM" id="SSF81383">
    <property type="entry name" value="F-box domain"/>
    <property type="match status" value="1"/>
</dbReference>
<keyword evidence="2 3" id="KW-0040">ANK repeat</keyword>
<feature type="repeat" description="ANK" evidence="3">
    <location>
        <begin position="101"/>
        <end position="133"/>
    </location>
</feature>
<protein>
    <submittedName>
        <fullName evidence="4">Uncharacterized protein</fullName>
    </submittedName>
</protein>
<dbReference type="STRING" id="2070753.A0A3A2ZL64"/>
<feature type="repeat" description="ANK" evidence="3">
    <location>
        <begin position="276"/>
        <end position="309"/>
    </location>
</feature>
<comment type="caution">
    <text evidence="4">The sequence shown here is derived from an EMBL/GenBank/DDBJ whole genome shotgun (WGS) entry which is preliminary data.</text>
</comment>
<dbReference type="Pfam" id="PF00023">
    <property type="entry name" value="Ank"/>
    <property type="match status" value="1"/>
</dbReference>
<reference evidence="5" key="1">
    <citation type="submission" date="2017-02" db="EMBL/GenBank/DDBJ databases">
        <authorList>
            <person name="Tafer H."/>
            <person name="Lopandic K."/>
        </authorList>
    </citation>
    <scope>NUCLEOTIDE SEQUENCE [LARGE SCALE GENOMIC DNA]</scope>
    <source>
        <strain evidence="5">CBS 366.77</strain>
    </source>
</reference>
<dbReference type="EMBL" id="MVGC01000138">
    <property type="protein sequence ID" value="RJE23043.1"/>
    <property type="molecule type" value="Genomic_DNA"/>
</dbReference>
<evidence type="ECO:0000256" key="3">
    <source>
        <dbReference type="PROSITE-ProRule" id="PRU00023"/>
    </source>
</evidence>
<feature type="repeat" description="ANK" evidence="3">
    <location>
        <begin position="176"/>
        <end position="208"/>
    </location>
</feature>
<accession>A0A3A2ZL64</accession>
<evidence type="ECO:0000313" key="5">
    <source>
        <dbReference type="Proteomes" id="UP000266188"/>
    </source>
</evidence>
<gene>
    <name evidence="4" type="ORF">PHISCL_04608</name>
</gene>
<sequence>MAITTAVEIKNTRCTKDFISNLPIELILIIAAYLSPRSLNAWVLSCKHFWRTLSVILYLSTLNARFDGKQVIAWAANHGNVTCLKKILGLYYPADYLHGKGGLELLHKAVCRGQESVVRFLLDKGVCPNITSGGHGLSERKRKPPLICAVDCQDNAIIVEMLLDAGADSSAVFSRNGTNALQHAAIKGHNSIAKVLIKRGFDVDYRDNACETALFKAARNGHVKLVRILVSSGAKVNVRNDVGGRPLHYALTEGYLKIAEVLLFEGGASGTDYEMKGRTPLHYAAWWGFLSLCRYLLEQSGADVNAAVPSPKTPLHSALVSPIKNADVVKLLLDSGARYLLGNWISRTETPLYCAMWSRDREKIRLLLDAGATPRRWEYTPCLLFNVTISGCEEIARLLVKKGTKKRTDIDYGAYNGGRSILMMAAHAELENVFKVFLERPSTVEAIKNRRRKILCSAAE</sequence>
<organism evidence="4 5">
    <name type="scientific">Aspergillus sclerotialis</name>
    <dbReference type="NCBI Taxonomy" id="2070753"/>
    <lineage>
        <taxon>Eukaryota</taxon>
        <taxon>Fungi</taxon>
        <taxon>Dikarya</taxon>
        <taxon>Ascomycota</taxon>
        <taxon>Pezizomycotina</taxon>
        <taxon>Eurotiomycetes</taxon>
        <taxon>Eurotiomycetidae</taxon>
        <taxon>Eurotiales</taxon>
        <taxon>Aspergillaceae</taxon>
        <taxon>Aspergillus</taxon>
        <taxon>Aspergillus subgen. Polypaecilum</taxon>
    </lineage>
</organism>
<evidence type="ECO:0000313" key="4">
    <source>
        <dbReference type="EMBL" id="RJE23043.1"/>
    </source>
</evidence>
<dbReference type="InterPro" id="IPR036770">
    <property type="entry name" value="Ankyrin_rpt-contain_sf"/>
</dbReference>
<keyword evidence="5" id="KW-1185">Reference proteome</keyword>
<dbReference type="Pfam" id="PF12796">
    <property type="entry name" value="Ank_2"/>
    <property type="match status" value="3"/>
</dbReference>
<dbReference type="PANTHER" id="PTHR24126:SF14">
    <property type="entry name" value="ANK_REP_REGION DOMAIN-CONTAINING PROTEIN"/>
    <property type="match status" value="1"/>
</dbReference>
<feature type="repeat" description="ANK" evidence="3">
    <location>
        <begin position="209"/>
        <end position="241"/>
    </location>
</feature>
<evidence type="ECO:0000256" key="1">
    <source>
        <dbReference type="ARBA" id="ARBA00022737"/>
    </source>
</evidence>
<dbReference type="InterPro" id="IPR002110">
    <property type="entry name" value="Ankyrin_rpt"/>
</dbReference>